<organism evidence="2 3">
    <name type="scientific">Leishmania enriettii</name>
    <dbReference type="NCBI Taxonomy" id="5663"/>
    <lineage>
        <taxon>Eukaryota</taxon>
        <taxon>Discoba</taxon>
        <taxon>Euglenozoa</taxon>
        <taxon>Kinetoplastea</taxon>
        <taxon>Metakinetoplastina</taxon>
        <taxon>Trypanosomatida</taxon>
        <taxon>Trypanosomatidae</taxon>
        <taxon>Leishmaniinae</taxon>
        <taxon>Leishmania</taxon>
    </lineage>
</organism>
<accession>A0A836FML5</accession>
<dbReference type="Proteomes" id="UP000674179">
    <property type="component" value="Chromosome 36"/>
</dbReference>
<reference evidence="2 3" key="1">
    <citation type="submission" date="2021-02" db="EMBL/GenBank/DDBJ databases">
        <title>Leishmania (Mundinia) enrietti genome sequencing and assembly.</title>
        <authorList>
            <person name="Almutairi H."/>
            <person name="Gatherer D."/>
        </authorList>
    </citation>
    <scope>NUCLEOTIDE SEQUENCE [LARGE SCALE GENOMIC DNA]</scope>
    <source>
        <strain evidence="2">CUR178</strain>
    </source>
</reference>
<protein>
    <submittedName>
        <fullName evidence="2">Uncharacterized protein</fullName>
    </submittedName>
</protein>
<proteinExistence type="predicted"/>
<evidence type="ECO:0000256" key="1">
    <source>
        <dbReference type="SAM" id="MobiDB-lite"/>
    </source>
</evidence>
<dbReference type="RefSeq" id="XP_067688121.1">
    <property type="nucleotide sequence ID" value="XM_067832018.1"/>
</dbReference>
<gene>
    <name evidence="2" type="ORF">CUR178_00227</name>
</gene>
<dbReference type="KEGG" id="lenr:94167528"/>
<dbReference type="EMBL" id="JAFHKP010000036">
    <property type="protein sequence ID" value="KAG5465522.1"/>
    <property type="molecule type" value="Genomic_DNA"/>
</dbReference>
<keyword evidence="3" id="KW-1185">Reference proteome</keyword>
<dbReference type="GeneID" id="94167528"/>
<sequence length="645" mass="67778">MEALFYDHTVTSTTTRQADLRQAMHAFLTDSTSRSAVQLIALFVHIPVPSTVAAVSRSRSVSGSRSTSSTAATYEGAAVAASDAATGEAGAAASPSPPAASRRCRAAQKLAWCAWEAERRLRQAAEDAAEINMWIAHGDFSASRKAGGRLTRPSVNSAFVVTVAFLAPHTREDLVVYESWQRCAEACTEALAAGMGRGSVSRATRMLSPLSRASLIALSLGASSLLLSWAERPARCQLDSLLLPHQSLLMDLSWWVETASGGAGAASVATAGSRVSNSALRDIFISDVQPSLELPKGDSRCAIWVSYAALLASLRPPVLEAAAGAKGEGVSVSGRATGNASLGRRGWSTVCGDVAGVDEQALTATYTLIRHLLSSLNASRSGAVGRTRFLRVLLSYGGPASALRRQLVHTCSRTAHGPMLADAALLRTRSLVDVHALFSVLAGQDTVNLYREAASFVRTARRRATAGQTSQQRHRLIALQSAHVNVTLPTPSTACDTGHEALARDAAGVCGNAFVERGARALARKLRVWESKRLGKGGTHGVRVRPRDKSAKRAMTRAHADVNAADAERVLTRAVERAGRAAASRKAGKKRVAEPLAGGDGCPSASATRASFPPQKQRKKDTAAVSSAPPGDTALKWSEDVDGSG</sequence>
<feature type="region of interest" description="Disordered" evidence="1">
    <location>
        <begin position="579"/>
        <end position="645"/>
    </location>
</feature>
<evidence type="ECO:0000313" key="2">
    <source>
        <dbReference type="EMBL" id="KAG5465522.1"/>
    </source>
</evidence>
<comment type="caution">
    <text evidence="2">The sequence shown here is derived from an EMBL/GenBank/DDBJ whole genome shotgun (WGS) entry which is preliminary data.</text>
</comment>
<feature type="region of interest" description="Disordered" evidence="1">
    <location>
        <begin position="536"/>
        <end position="560"/>
    </location>
</feature>
<evidence type="ECO:0000313" key="3">
    <source>
        <dbReference type="Proteomes" id="UP000674179"/>
    </source>
</evidence>
<name>A0A836FML5_LEIEN</name>
<dbReference type="AlphaFoldDB" id="A0A836FML5"/>
<dbReference type="OrthoDB" id="266608at2759"/>